<accession>A0A9W8E8E5</accession>
<name>A0A9W8E8E5_9FUNG</name>
<reference evidence="2" key="1">
    <citation type="submission" date="2022-07" db="EMBL/GenBank/DDBJ databases">
        <title>Phylogenomic reconstructions and comparative analyses of Kickxellomycotina fungi.</title>
        <authorList>
            <person name="Reynolds N.K."/>
            <person name="Stajich J.E."/>
            <person name="Barry K."/>
            <person name="Grigoriev I.V."/>
            <person name="Crous P."/>
            <person name="Smith M.E."/>
        </authorList>
    </citation>
    <scope>NUCLEOTIDE SEQUENCE</scope>
    <source>
        <strain evidence="2">RSA 567</strain>
    </source>
</reference>
<dbReference type="OrthoDB" id="5558473at2759"/>
<feature type="compositionally biased region" description="Polar residues" evidence="1">
    <location>
        <begin position="25"/>
        <end position="35"/>
    </location>
</feature>
<evidence type="ECO:0000313" key="3">
    <source>
        <dbReference type="Proteomes" id="UP001151582"/>
    </source>
</evidence>
<sequence length="290" mass="31557">MDLGYDREFPTRYSDSESDTEVGPFSSSDSQSLQTVPKRRQGCSALSQTATFRWSPTWQPQPGSPSKITTLVVATHYAMSAFLGTKLAKPIVPVAAAFPFERQPHLSYNGCAMKGTNSYYILVQQSSPETAYILLSAAISATSQRSWVRTLLGQLQPKRVVVLDGMSATERSTLQSTLAPSNSPDRLCYLRTTAADKLDCATEISEQATFLAQGIGATLLTQCQLSSIPAYLLVDPFDDYVGLAWKAVLTSDLIRAELGSSGVPQVSDPPLHGRFIHHHDLDLATTTLYS</sequence>
<comment type="caution">
    <text evidence="2">The sequence shown here is derived from an EMBL/GenBank/DDBJ whole genome shotgun (WGS) entry which is preliminary data.</text>
</comment>
<dbReference type="AlphaFoldDB" id="A0A9W8E8E5"/>
<evidence type="ECO:0000313" key="2">
    <source>
        <dbReference type="EMBL" id="KAJ1978254.1"/>
    </source>
</evidence>
<proteinExistence type="predicted"/>
<organism evidence="2 3">
    <name type="scientific">Dimargaris verticillata</name>
    <dbReference type="NCBI Taxonomy" id="2761393"/>
    <lineage>
        <taxon>Eukaryota</taxon>
        <taxon>Fungi</taxon>
        <taxon>Fungi incertae sedis</taxon>
        <taxon>Zoopagomycota</taxon>
        <taxon>Kickxellomycotina</taxon>
        <taxon>Dimargaritomycetes</taxon>
        <taxon>Dimargaritales</taxon>
        <taxon>Dimargaritaceae</taxon>
        <taxon>Dimargaris</taxon>
    </lineage>
</organism>
<feature type="compositionally biased region" description="Basic and acidic residues" evidence="1">
    <location>
        <begin position="1"/>
        <end position="10"/>
    </location>
</feature>
<evidence type="ECO:0000256" key="1">
    <source>
        <dbReference type="SAM" id="MobiDB-lite"/>
    </source>
</evidence>
<keyword evidence="3" id="KW-1185">Reference proteome</keyword>
<feature type="region of interest" description="Disordered" evidence="1">
    <location>
        <begin position="1"/>
        <end position="40"/>
    </location>
</feature>
<gene>
    <name evidence="2" type="ORF">H4R34_003270</name>
</gene>
<dbReference type="Proteomes" id="UP001151582">
    <property type="component" value="Unassembled WGS sequence"/>
</dbReference>
<dbReference type="EMBL" id="JANBQB010000288">
    <property type="protein sequence ID" value="KAJ1978254.1"/>
    <property type="molecule type" value="Genomic_DNA"/>
</dbReference>
<evidence type="ECO:0008006" key="4">
    <source>
        <dbReference type="Google" id="ProtNLM"/>
    </source>
</evidence>
<protein>
    <recommendedName>
        <fullName evidence="4">Proteasome assembly chaperone 1</fullName>
    </recommendedName>
</protein>